<sequence length="242" mass="25416">MFRRVAPLSCAYFAYVALSMSSVRGVNLPMYTTLRRTTAAFTMTAEYFAVGKRQSRAVTTAVGAMVAGAFVAALGDAHFDASGAFNTLVPIRPRYARVFANNAATAVYLACISRYGKSSGLNSFGMMWCNGVVTAPAVLASTMATGELAAVGTFRRLGEFSFEAVVVASCALAFALNYAVFLNTSLNSALTQTICGNLKDVVVIVLGFNAFGGVAVNAVNACGVAVGLCASFRYATLKFKVR</sequence>
<evidence type="ECO:0000256" key="5">
    <source>
        <dbReference type="SAM" id="Phobius"/>
    </source>
</evidence>
<organism evidence="7">
    <name type="scientific">Micromonas pusilla (strain CCMP1545)</name>
    <name type="common">Picoplanktonic green alga</name>
    <dbReference type="NCBI Taxonomy" id="564608"/>
    <lineage>
        <taxon>Eukaryota</taxon>
        <taxon>Viridiplantae</taxon>
        <taxon>Chlorophyta</taxon>
        <taxon>Mamiellophyceae</taxon>
        <taxon>Mamiellales</taxon>
        <taxon>Mamiellaceae</taxon>
        <taxon>Micromonas</taxon>
    </lineage>
</organism>
<comment type="subcellular location">
    <subcellularLocation>
        <location evidence="1">Membrane</location>
        <topology evidence="1">Multi-pass membrane protein</topology>
    </subcellularLocation>
</comment>
<dbReference type="EMBL" id="GG663742">
    <property type="protein sequence ID" value="EEH55544.1"/>
    <property type="molecule type" value="Genomic_DNA"/>
</dbReference>
<dbReference type="GO" id="GO:0016020">
    <property type="term" value="C:membrane"/>
    <property type="evidence" value="ECO:0007669"/>
    <property type="project" value="UniProtKB-SubCell"/>
</dbReference>
<keyword evidence="2 5" id="KW-0812">Transmembrane</keyword>
<evidence type="ECO:0000256" key="3">
    <source>
        <dbReference type="ARBA" id="ARBA00022989"/>
    </source>
</evidence>
<dbReference type="OrthoDB" id="417037at2759"/>
<feature type="transmembrane region" description="Helical" evidence="5">
    <location>
        <begin position="201"/>
        <end position="232"/>
    </location>
</feature>
<protein>
    <submittedName>
        <fullName evidence="6">Drug/Metabolite transporter superfamily</fullName>
    </submittedName>
</protein>
<proteinExistence type="predicted"/>
<dbReference type="OMA" id="YAYCKLQ"/>
<dbReference type="AlphaFoldDB" id="C1MXX7"/>
<dbReference type="KEGG" id="mpp:MICPUCDRAFT_60325"/>
<dbReference type="PANTHER" id="PTHR11132">
    <property type="entry name" value="SOLUTE CARRIER FAMILY 35"/>
    <property type="match status" value="1"/>
</dbReference>
<dbReference type="eggNOG" id="KOG1444">
    <property type="taxonomic scope" value="Eukaryota"/>
</dbReference>
<feature type="transmembrane region" description="Helical" evidence="5">
    <location>
        <begin position="57"/>
        <end position="75"/>
    </location>
</feature>
<name>C1MXX7_MICPC</name>
<keyword evidence="3 5" id="KW-1133">Transmembrane helix</keyword>
<evidence type="ECO:0000313" key="6">
    <source>
        <dbReference type="EMBL" id="EEH55544.1"/>
    </source>
</evidence>
<keyword evidence="4 5" id="KW-0472">Membrane</keyword>
<dbReference type="GeneID" id="9685906"/>
<evidence type="ECO:0000256" key="2">
    <source>
        <dbReference type="ARBA" id="ARBA00022692"/>
    </source>
</evidence>
<evidence type="ECO:0000256" key="4">
    <source>
        <dbReference type="ARBA" id="ARBA00023136"/>
    </source>
</evidence>
<accession>C1MXX7</accession>
<keyword evidence="7" id="KW-1185">Reference proteome</keyword>
<evidence type="ECO:0000256" key="1">
    <source>
        <dbReference type="ARBA" id="ARBA00004141"/>
    </source>
</evidence>
<gene>
    <name evidence="6" type="ORF">MICPUCDRAFT_60325</name>
</gene>
<feature type="transmembrane region" description="Helical" evidence="5">
    <location>
        <begin position="160"/>
        <end position="181"/>
    </location>
</feature>
<dbReference type="RefSeq" id="XP_003060775.1">
    <property type="nucleotide sequence ID" value="XM_003060729.1"/>
</dbReference>
<dbReference type="Proteomes" id="UP000001876">
    <property type="component" value="Unassembled WGS sequence"/>
</dbReference>
<evidence type="ECO:0000313" key="7">
    <source>
        <dbReference type="Proteomes" id="UP000001876"/>
    </source>
</evidence>
<dbReference type="InterPro" id="IPR050186">
    <property type="entry name" value="TPT_transporter"/>
</dbReference>
<reference evidence="6 7" key="1">
    <citation type="journal article" date="2009" name="Science">
        <title>Green evolution and dynamic adaptations revealed by genomes of the marine picoeukaryotes Micromonas.</title>
        <authorList>
            <person name="Worden A.Z."/>
            <person name="Lee J.H."/>
            <person name="Mock T."/>
            <person name="Rouze P."/>
            <person name="Simmons M.P."/>
            <person name="Aerts A.L."/>
            <person name="Allen A.E."/>
            <person name="Cuvelier M.L."/>
            <person name="Derelle E."/>
            <person name="Everett M.V."/>
            <person name="Foulon E."/>
            <person name="Grimwood J."/>
            <person name="Gundlach H."/>
            <person name="Henrissat B."/>
            <person name="Napoli C."/>
            <person name="McDonald S.M."/>
            <person name="Parker M.S."/>
            <person name="Rombauts S."/>
            <person name="Salamov A."/>
            <person name="Von Dassow P."/>
            <person name="Badger J.H."/>
            <person name="Coutinho P.M."/>
            <person name="Demir E."/>
            <person name="Dubchak I."/>
            <person name="Gentemann C."/>
            <person name="Eikrem W."/>
            <person name="Gready J.E."/>
            <person name="John U."/>
            <person name="Lanier W."/>
            <person name="Lindquist E.A."/>
            <person name="Lucas S."/>
            <person name="Mayer K.F."/>
            <person name="Moreau H."/>
            <person name="Not F."/>
            <person name="Otillar R."/>
            <person name="Panaud O."/>
            <person name="Pangilinan J."/>
            <person name="Paulsen I."/>
            <person name="Piegu B."/>
            <person name="Poliakov A."/>
            <person name="Robbens S."/>
            <person name="Schmutz J."/>
            <person name="Toulza E."/>
            <person name="Wyss T."/>
            <person name="Zelensky A."/>
            <person name="Zhou K."/>
            <person name="Armbrust E.V."/>
            <person name="Bhattacharya D."/>
            <person name="Goodenough U.W."/>
            <person name="Van de Peer Y."/>
            <person name="Grigoriev I.V."/>
        </authorList>
    </citation>
    <scope>NUCLEOTIDE SEQUENCE [LARGE SCALE GENOMIC DNA]</scope>
    <source>
        <strain evidence="6 7">CCMP1545</strain>
    </source>
</reference>